<feature type="transmembrane region" description="Helical" evidence="5">
    <location>
        <begin position="12"/>
        <end position="33"/>
    </location>
</feature>
<dbReference type="Proteomes" id="UP001352263">
    <property type="component" value="Unassembled WGS sequence"/>
</dbReference>
<feature type="transmembrane region" description="Helical" evidence="5">
    <location>
        <begin position="248"/>
        <end position="268"/>
    </location>
</feature>
<accession>A0ABU6J4C1</accession>
<dbReference type="InterPro" id="IPR007016">
    <property type="entry name" value="O-antigen_ligase-rel_domated"/>
</dbReference>
<evidence type="ECO:0000259" key="6">
    <source>
        <dbReference type="Pfam" id="PF04932"/>
    </source>
</evidence>
<keyword evidence="2 5" id="KW-0812">Transmembrane</keyword>
<feature type="transmembrane region" description="Helical" evidence="5">
    <location>
        <begin position="86"/>
        <end position="104"/>
    </location>
</feature>
<evidence type="ECO:0000256" key="1">
    <source>
        <dbReference type="ARBA" id="ARBA00004141"/>
    </source>
</evidence>
<evidence type="ECO:0000256" key="2">
    <source>
        <dbReference type="ARBA" id="ARBA00022692"/>
    </source>
</evidence>
<dbReference type="PANTHER" id="PTHR37422:SF17">
    <property type="entry name" value="O-ANTIGEN LIGASE"/>
    <property type="match status" value="1"/>
</dbReference>
<gene>
    <name evidence="7" type="ORF">RY831_04835</name>
</gene>
<evidence type="ECO:0000256" key="3">
    <source>
        <dbReference type="ARBA" id="ARBA00022989"/>
    </source>
</evidence>
<feature type="transmembrane region" description="Helical" evidence="5">
    <location>
        <begin position="186"/>
        <end position="213"/>
    </location>
</feature>
<evidence type="ECO:0000256" key="4">
    <source>
        <dbReference type="ARBA" id="ARBA00023136"/>
    </source>
</evidence>
<keyword evidence="3 5" id="KW-1133">Transmembrane helix</keyword>
<comment type="subcellular location">
    <subcellularLocation>
        <location evidence="1">Membrane</location>
        <topology evidence="1">Multi-pass membrane protein</topology>
    </subcellularLocation>
</comment>
<proteinExistence type="predicted"/>
<comment type="caution">
    <text evidence="7">The sequence shown here is derived from an EMBL/GenBank/DDBJ whole genome shotgun (WGS) entry which is preliminary data.</text>
</comment>
<evidence type="ECO:0000256" key="5">
    <source>
        <dbReference type="SAM" id="Phobius"/>
    </source>
</evidence>
<name>A0ABU6J4C1_9BURK</name>
<reference evidence="7 8" key="1">
    <citation type="submission" date="2023-10" db="EMBL/GenBank/DDBJ databases">
        <title>Noviherbaspirillum sp. CPCC 100848 genome assembly.</title>
        <authorList>
            <person name="Li X.Y."/>
            <person name="Fang X.M."/>
        </authorList>
    </citation>
    <scope>NUCLEOTIDE SEQUENCE [LARGE SCALE GENOMIC DNA]</scope>
    <source>
        <strain evidence="7 8">CPCC 100848</strain>
    </source>
</reference>
<organism evidence="7 8">
    <name type="scientific">Noviherbaspirillum album</name>
    <dbReference type="NCBI Taxonomy" id="3080276"/>
    <lineage>
        <taxon>Bacteria</taxon>
        <taxon>Pseudomonadati</taxon>
        <taxon>Pseudomonadota</taxon>
        <taxon>Betaproteobacteria</taxon>
        <taxon>Burkholderiales</taxon>
        <taxon>Oxalobacteraceae</taxon>
        <taxon>Noviherbaspirillum</taxon>
    </lineage>
</organism>
<evidence type="ECO:0000313" key="8">
    <source>
        <dbReference type="Proteomes" id="UP001352263"/>
    </source>
</evidence>
<keyword evidence="7" id="KW-0436">Ligase</keyword>
<feature type="transmembrane region" description="Helical" evidence="5">
    <location>
        <begin position="225"/>
        <end position="242"/>
    </location>
</feature>
<sequence length="288" mass="32159">MGLRPNFVLGMPLVPFTNMTVMMGVLVLFSIGWNNKGDKLEIALKLLTGAVAVYASYLSLTRSSWVAYPVFVIIALLVFRNMQLRLKLAIFAMMAGLFFGTYLFSDAVKARVRLAHADIELFVSAKEKNTSLGQRLQLWQASWEVFKEHPVAGTGREHYRTTVQKLAERQIITPLAATQPHMHSDLLFHMATLGLFGLAAILALYLAPAYYFLKEVRHPDRETRTIAGMGCVLALGFFVFGLSDTMFYWRVSYAFYIILLAVLFAGMVRRKESLAGASGSARSVARAE</sequence>
<feature type="transmembrane region" description="Helical" evidence="5">
    <location>
        <begin position="63"/>
        <end position="79"/>
    </location>
</feature>
<protein>
    <submittedName>
        <fullName evidence="7">O-antigen ligase family protein</fullName>
    </submittedName>
</protein>
<keyword evidence="8" id="KW-1185">Reference proteome</keyword>
<dbReference type="InterPro" id="IPR051533">
    <property type="entry name" value="WaaL-like"/>
</dbReference>
<keyword evidence="4 5" id="KW-0472">Membrane</keyword>
<dbReference type="PANTHER" id="PTHR37422">
    <property type="entry name" value="TEICHURONIC ACID BIOSYNTHESIS PROTEIN TUAE"/>
    <property type="match status" value="1"/>
</dbReference>
<dbReference type="GO" id="GO:0016874">
    <property type="term" value="F:ligase activity"/>
    <property type="evidence" value="ECO:0007669"/>
    <property type="project" value="UniProtKB-KW"/>
</dbReference>
<evidence type="ECO:0000313" key="7">
    <source>
        <dbReference type="EMBL" id="MEC4718460.1"/>
    </source>
</evidence>
<dbReference type="Pfam" id="PF04932">
    <property type="entry name" value="Wzy_C"/>
    <property type="match status" value="1"/>
</dbReference>
<dbReference type="RefSeq" id="WP_326505197.1">
    <property type="nucleotide sequence ID" value="NZ_JAWIIV010000003.1"/>
</dbReference>
<feature type="domain" description="O-antigen ligase-related" evidence="6">
    <location>
        <begin position="50"/>
        <end position="201"/>
    </location>
</feature>
<dbReference type="EMBL" id="JAWIIV010000003">
    <property type="protein sequence ID" value="MEC4718460.1"/>
    <property type="molecule type" value="Genomic_DNA"/>
</dbReference>